<dbReference type="EMBL" id="LR586016">
    <property type="protein sequence ID" value="VIP00961.1"/>
    <property type="molecule type" value="Genomic_DNA"/>
</dbReference>
<dbReference type="Pfam" id="PF02563">
    <property type="entry name" value="Poly_export"/>
    <property type="match status" value="1"/>
</dbReference>
<accession>A0A6C2YI64</accession>
<dbReference type="GO" id="GO:0015159">
    <property type="term" value="F:polysaccharide transmembrane transporter activity"/>
    <property type="evidence" value="ECO:0007669"/>
    <property type="project" value="InterPro"/>
</dbReference>
<dbReference type="InterPro" id="IPR049712">
    <property type="entry name" value="Poly_export"/>
</dbReference>
<keyword evidence="1" id="KW-0732">Signal</keyword>
<feature type="domain" description="Polysaccharide export protein N-terminal" evidence="2">
    <location>
        <begin position="79"/>
        <end position="152"/>
    </location>
</feature>
<dbReference type="InParanoid" id="A0A6C2YI64"/>
<dbReference type="PANTHER" id="PTHR33619:SF3">
    <property type="entry name" value="POLYSACCHARIDE EXPORT PROTEIN GFCE-RELATED"/>
    <property type="match status" value="1"/>
</dbReference>
<name>A0A6C2YI64_9BACT</name>
<gene>
    <name evidence="3" type="ORF">GMBLW1_29990</name>
</gene>
<keyword evidence="4" id="KW-1185">Reference proteome</keyword>
<evidence type="ECO:0000313" key="3">
    <source>
        <dbReference type="EMBL" id="VIP00961.1"/>
    </source>
</evidence>
<sequence length="307" mass="32981">MAEIDAVGSLGAISGGDWIMTQFHEMCPMHTTTNARICRGWLMAALVLLGLGCHSTKQHTVALPPPGTVPNEMNMITLPPYVIAPPDELLIEVVAAPTEAGKPPTLLTPQPISGRHPVRPDGTVGLGVYGMVQMAGLTLDQAKESIRTFLAPRVNIKPEALLVVVDVIGFNSKQYFVITDGGGLGEGVFPFPCTGNETVLSALANINGIPQEGSKRNIWVARRSPHGGPDQILPVDWVGITQHGITETNWQVLPGDRVYVKADKFVKADRTLSKVLAPFERIFGVTLLGANTYNQVSGRGLQNNLNR</sequence>
<dbReference type="EMBL" id="LR593887">
    <property type="protein sequence ID" value="VTR97340.1"/>
    <property type="molecule type" value="Genomic_DNA"/>
</dbReference>
<evidence type="ECO:0000256" key="1">
    <source>
        <dbReference type="ARBA" id="ARBA00022729"/>
    </source>
</evidence>
<dbReference type="Gene3D" id="3.30.1950.10">
    <property type="entry name" value="wza like domain"/>
    <property type="match status" value="1"/>
</dbReference>
<evidence type="ECO:0000259" key="2">
    <source>
        <dbReference type="Pfam" id="PF02563"/>
    </source>
</evidence>
<dbReference type="AlphaFoldDB" id="A0A6C2YI64"/>
<reference evidence="3" key="1">
    <citation type="submission" date="2019-04" db="EMBL/GenBank/DDBJ databases">
        <authorList>
            <consortium name="Science for Life Laboratories"/>
        </authorList>
    </citation>
    <scope>NUCLEOTIDE SEQUENCE</scope>
    <source>
        <strain evidence="3">MBLW1</strain>
    </source>
</reference>
<dbReference type="PANTHER" id="PTHR33619">
    <property type="entry name" value="POLYSACCHARIDE EXPORT PROTEIN GFCE-RELATED"/>
    <property type="match status" value="1"/>
</dbReference>
<protein>
    <recommendedName>
        <fullName evidence="2">Polysaccharide export protein N-terminal domain-containing protein</fullName>
    </recommendedName>
</protein>
<evidence type="ECO:0000313" key="4">
    <source>
        <dbReference type="Proteomes" id="UP000464378"/>
    </source>
</evidence>
<proteinExistence type="predicted"/>
<dbReference type="InterPro" id="IPR003715">
    <property type="entry name" value="Poly_export_N"/>
</dbReference>
<dbReference type="Gene3D" id="3.10.560.10">
    <property type="entry name" value="Outer membrane lipoprotein wza domain like"/>
    <property type="match status" value="1"/>
</dbReference>
<dbReference type="KEGG" id="tim:GMBLW1_29990"/>
<dbReference type="Proteomes" id="UP000464378">
    <property type="component" value="Chromosome"/>
</dbReference>
<organism evidence="3">
    <name type="scientific">Tuwongella immobilis</name>
    <dbReference type="NCBI Taxonomy" id="692036"/>
    <lineage>
        <taxon>Bacteria</taxon>
        <taxon>Pseudomonadati</taxon>
        <taxon>Planctomycetota</taxon>
        <taxon>Planctomycetia</taxon>
        <taxon>Gemmatales</taxon>
        <taxon>Gemmataceae</taxon>
        <taxon>Tuwongella</taxon>
    </lineage>
</organism>